<dbReference type="PANTHER" id="PTHR42910:SF1">
    <property type="entry name" value="MAJOR FACILITATOR SUPERFAMILY (MFS) PROFILE DOMAIN-CONTAINING PROTEIN"/>
    <property type="match status" value="1"/>
</dbReference>
<dbReference type="Proteomes" id="UP000182179">
    <property type="component" value="Unassembled WGS sequence"/>
</dbReference>
<comment type="caution">
    <text evidence="6">The sequence shown here is derived from an EMBL/GenBank/DDBJ whole genome shotgun (WGS) entry which is preliminary data.</text>
</comment>
<dbReference type="InterPro" id="IPR036259">
    <property type="entry name" value="MFS_trans_sf"/>
</dbReference>
<dbReference type="OrthoDB" id="9815356at2"/>
<keyword evidence="9" id="KW-1185">Reference proteome</keyword>
<feature type="transmembrane region" description="Helical" evidence="4">
    <location>
        <begin position="51"/>
        <end position="70"/>
    </location>
</feature>
<dbReference type="SUPFAM" id="SSF103473">
    <property type="entry name" value="MFS general substrate transporter"/>
    <property type="match status" value="1"/>
</dbReference>
<evidence type="ECO:0000259" key="5">
    <source>
        <dbReference type="PROSITE" id="PS50850"/>
    </source>
</evidence>
<dbReference type="Gene3D" id="1.20.1250.20">
    <property type="entry name" value="MFS general substrate transporter like domains"/>
    <property type="match status" value="1"/>
</dbReference>
<evidence type="ECO:0000256" key="3">
    <source>
        <dbReference type="ARBA" id="ARBA00023136"/>
    </source>
</evidence>
<dbReference type="RefSeq" id="WP_071483920.1">
    <property type="nucleotide sequence ID" value="NZ_FNTS01000002.1"/>
</dbReference>
<organism evidence="6 8">
    <name type="scientific">Pseudomonas costantinii</name>
    <dbReference type="NCBI Taxonomy" id="168469"/>
    <lineage>
        <taxon>Bacteria</taxon>
        <taxon>Pseudomonadati</taxon>
        <taxon>Pseudomonadota</taxon>
        <taxon>Gammaproteobacteria</taxon>
        <taxon>Pseudomonadales</taxon>
        <taxon>Pseudomonadaceae</taxon>
        <taxon>Pseudomonas</taxon>
    </lineage>
</organism>
<keyword evidence="3 4" id="KW-0472">Membrane</keyword>
<dbReference type="Pfam" id="PF07690">
    <property type="entry name" value="MFS_1"/>
    <property type="match status" value="1"/>
</dbReference>
<feature type="transmembrane region" description="Helical" evidence="4">
    <location>
        <begin position="340"/>
        <end position="360"/>
    </location>
</feature>
<feature type="transmembrane region" description="Helical" evidence="4">
    <location>
        <begin position="135"/>
        <end position="157"/>
    </location>
</feature>
<keyword evidence="2 4" id="KW-1133">Transmembrane helix</keyword>
<feature type="transmembrane region" description="Helical" evidence="4">
    <location>
        <begin position="246"/>
        <end position="265"/>
    </location>
</feature>
<feature type="transmembrane region" description="Helical" evidence="4">
    <location>
        <begin position="163"/>
        <end position="183"/>
    </location>
</feature>
<evidence type="ECO:0000313" key="7">
    <source>
        <dbReference type="EMBL" id="SEE53266.1"/>
    </source>
</evidence>
<feature type="transmembrane region" description="Helical" evidence="4">
    <location>
        <begin position="101"/>
        <end position="123"/>
    </location>
</feature>
<feature type="transmembrane region" description="Helical" evidence="4">
    <location>
        <begin position="221"/>
        <end position="240"/>
    </location>
</feature>
<evidence type="ECO:0000256" key="4">
    <source>
        <dbReference type="SAM" id="Phobius"/>
    </source>
</evidence>
<gene>
    <name evidence="6" type="ORF">BFL40_10530</name>
    <name evidence="7" type="ORF">SAMN04515675_6071</name>
</gene>
<reference evidence="7 9" key="2">
    <citation type="submission" date="2016-10" db="EMBL/GenBank/DDBJ databases">
        <authorList>
            <person name="Varghese N."/>
            <person name="Submissions S."/>
        </authorList>
    </citation>
    <scope>NUCLEOTIDE SEQUENCE [LARGE SCALE GENOMIC DNA]</scope>
    <source>
        <strain evidence="7 9">BS2773</strain>
    </source>
</reference>
<dbReference type="PANTHER" id="PTHR42910">
    <property type="entry name" value="TRANSPORTER SCO4007-RELATED"/>
    <property type="match status" value="1"/>
</dbReference>
<dbReference type="EMBL" id="MDDR01000020">
    <property type="protein sequence ID" value="OIN53250.1"/>
    <property type="molecule type" value="Genomic_DNA"/>
</dbReference>
<dbReference type="PROSITE" id="PS50850">
    <property type="entry name" value="MFS"/>
    <property type="match status" value="1"/>
</dbReference>
<feature type="transmembrane region" description="Helical" evidence="4">
    <location>
        <begin position="277"/>
        <end position="295"/>
    </location>
</feature>
<dbReference type="AlphaFoldDB" id="A0A1S2V462"/>
<accession>A0A1S2V462</accession>
<dbReference type="InterPro" id="IPR011701">
    <property type="entry name" value="MFS"/>
</dbReference>
<name>A0A1S2V462_9PSED</name>
<proteinExistence type="predicted"/>
<evidence type="ECO:0000256" key="2">
    <source>
        <dbReference type="ARBA" id="ARBA00022989"/>
    </source>
</evidence>
<dbReference type="EMBL" id="FNTS01000002">
    <property type="protein sequence ID" value="SEE53266.1"/>
    <property type="molecule type" value="Genomic_DNA"/>
</dbReference>
<evidence type="ECO:0000313" key="9">
    <source>
        <dbReference type="Proteomes" id="UP000182179"/>
    </source>
</evidence>
<feature type="transmembrane region" description="Helical" evidence="4">
    <location>
        <begin position="12"/>
        <end position="31"/>
    </location>
</feature>
<dbReference type="Proteomes" id="UP000181661">
    <property type="component" value="Unassembled WGS sequence"/>
</dbReference>
<evidence type="ECO:0000313" key="6">
    <source>
        <dbReference type="EMBL" id="OIN53250.1"/>
    </source>
</evidence>
<feature type="transmembrane region" description="Helical" evidence="4">
    <location>
        <begin position="301"/>
        <end position="319"/>
    </location>
</feature>
<feature type="transmembrane region" description="Helical" evidence="4">
    <location>
        <begin position="366"/>
        <end position="386"/>
    </location>
</feature>
<evidence type="ECO:0000313" key="8">
    <source>
        <dbReference type="Proteomes" id="UP000181661"/>
    </source>
</evidence>
<feature type="domain" description="Major facilitator superfamily (MFS) profile" evidence="5">
    <location>
        <begin position="9"/>
        <end position="392"/>
    </location>
</feature>
<protein>
    <submittedName>
        <fullName evidence="7">Predicted arabinose efflux permease, MFS family</fullName>
    </submittedName>
</protein>
<keyword evidence="1 4" id="KW-0812">Transmembrane</keyword>
<dbReference type="GO" id="GO:0022857">
    <property type="term" value="F:transmembrane transporter activity"/>
    <property type="evidence" value="ECO:0007669"/>
    <property type="project" value="InterPro"/>
</dbReference>
<feature type="transmembrane region" description="Helical" evidence="4">
    <location>
        <begin position="77"/>
        <end position="95"/>
    </location>
</feature>
<dbReference type="CDD" id="cd17324">
    <property type="entry name" value="MFS_NepI_like"/>
    <property type="match status" value="1"/>
</dbReference>
<reference evidence="6 8" key="1">
    <citation type="submission" date="2016-08" db="EMBL/GenBank/DDBJ databases">
        <title>Draft genome sequence of Pseudomonas costantinii LMG 22119, type strain isolated from cultivated mushroom (Agaricus bisporus) sporophores.</title>
        <authorList>
            <person name="Tambong J.T."/>
        </authorList>
    </citation>
    <scope>NUCLEOTIDE SEQUENCE [LARGE SCALE GENOMIC DNA]</scope>
    <source>
        <strain evidence="6 8">LMG 22119</strain>
    </source>
</reference>
<evidence type="ECO:0000256" key="1">
    <source>
        <dbReference type="ARBA" id="ARBA00022692"/>
    </source>
</evidence>
<sequence length="396" mass="41332">MHAPSPALTKGLTLILAICCGFSVATIYYNQAMLPLIANTFEVSTAHVGQIAMLTQLGYASGLLLFVPLGDRISRRTLILAVLCLNFISLLASATAPSYSWLLVASVLLGLSGISAQVIIPAASDLSEPSQKGAVLGLMVSGLSAGGLLARTVSGVVSGWLGWRGMFAVAATLDVLLFLAILTRMPVSISTSKLAYGALLKSLWGLARQHPTLRRSAIKGGLVFGALNVFWGSMAALLALPPYGFSSAQAGLLGLSAIVGILCASTIGQQTRRHGQLLEWVGIGTVLVAFILIFTLGPHGWWWPILIAATFLDLGNRINQLANQTRVLALEPSATSRLNTVFMVVYFIGGALGSAAGAFASQHYGWQGQALTGAAFAGAALLLTLLNGTTRKSTPT</sequence>
<dbReference type="InterPro" id="IPR020846">
    <property type="entry name" value="MFS_dom"/>
</dbReference>